<dbReference type="PRINTS" id="PR00689">
    <property type="entry name" value="ACOABINDINGP"/>
</dbReference>
<feature type="region of interest" description="Disordered" evidence="3">
    <location>
        <begin position="198"/>
        <end position="401"/>
    </location>
</feature>
<dbReference type="SUPFAM" id="SSF47027">
    <property type="entry name" value="Acyl-CoA binding protein"/>
    <property type="match status" value="1"/>
</dbReference>
<dbReference type="GO" id="GO:0006631">
    <property type="term" value="P:fatty acid metabolic process"/>
    <property type="evidence" value="ECO:0007669"/>
    <property type="project" value="TreeGrafter"/>
</dbReference>
<feature type="region of interest" description="Disordered" evidence="3">
    <location>
        <begin position="151"/>
        <end position="182"/>
    </location>
</feature>
<sequence>MQELVAREEHFLSGLRDLQFTQKLACLSFFKLSSLIATNCLAKMSNTAAERYIDQRFSKALSIVEHLPASSSFQPTKEEKLRLYGLFKQATEGSIVGSKPGVWDVVGRAKWDAWKRLEGISSIEAKQKYVEALLNVATEVAQSIIQAFSTMRPSGDDTDSYDEEGEYSAVSDDYSENEEEERAYLSAIERDSELMRQMQPSNRSRELGNRSFNSPSLSSAKSPTVTPQQVRQTSQPQRVLSPSSDQQPRHSSQLMHSPVLSTTTSATQRGTSGRKFFAPPESFHSLSHQASRESLSKVDNPWAQQEPVKYQRVQQYRQQMSEEDASSSRAGAETPISHIRLPPSDYPPAATRKLTSPVPAPLSSQRLPSNQKRRQSTATSDMISNPPGPGRTMRSPTSEHIPPSVVALGPATKRALENLQHEIVALNTRIDGLKEELVDRNAARQRRVSQQAASDSGSSDDGWETWRWVLKAALRHAFINILVAALFFFV</sequence>
<protein>
    <recommendedName>
        <fullName evidence="4">ACB domain-containing protein</fullName>
    </recommendedName>
</protein>
<keyword evidence="2" id="KW-0446">Lipid-binding</keyword>
<dbReference type="AlphaFoldDB" id="A0A8H7UK02"/>
<dbReference type="InterPro" id="IPR014352">
    <property type="entry name" value="FERM/acyl-CoA-bd_prot_sf"/>
</dbReference>
<feature type="compositionally biased region" description="Acidic residues" evidence="3">
    <location>
        <begin position="156"/>
        <end position="166"/>
    </location>
</feature>
<evidence type="ECO:0000313" key="6">
    <source>
        <dbReference type="Proteomes" id="UP000654370"/>
    </source>
</evidence>
<evidence type="ECO:0000259" key="4">
    <source>
        <dbReference type="PROSITE" id="PS51228"/>
    </source>
</evidence>
<feature type="compositionally biased region" description="Low complexity" evidence="3">
    <location>
        <begin position="308"/>
        <end position="319"/>
    </location>
</feature>
<feature type="non-terminal residue" evidence="5">
    <location>
        <position position="1"/>
    </location>
</feature>
<dbReference type="InterPro" id="IPR022408">
    <property type="entry name" value="Acyl-CoA-binding_prot_CS"/>
</dbReference>
<accession>A0A8H7UK02</accession>
<dbReference type="Gene3D" id="1.20.80.10">
    <property type="match status" value="1"/>
</dbReference>
<dbReference type="PROSITE" id="PS00880">
    <property type="entry name" value="ACB_1"/>
    <property type="match status" value="1"/>
</dbReference>
<dbReference type="Pfam" id="PF00887">
    <property type="entry name" value="ACBP"/>
    <property type="match status" value="1"/>
</dbReference>
<evidence type="ECO:0000256" key="1">
    <source>
        <dbReference type="ARBA" id="ARBA00005567"/>
    </source>
</evidence>
<evidence type="ECO:0000313" key="5">
    <source>
        <dbReference type="EMBL" id="KAG2185975.1"/>
    </source>
</evidence>
<dbReference type="EMBL" id="JAEPQZ010000001">
    <property type="protein sequence ID" value="KAG2185975.1"/>
    <property type="molecule type" value="Genomic_DNA"/>
</dbReference>
<feature type="compositionally biased region" description="Polar residues" evidence="3">
    <location>
        <begin position="362"/>
        <end position="383"/>
    </location>
</feature>
<reference evidence="5" key="1">
    <citation type="submission" date="2020-12" db="EMBL/GenBank/DDBJ databases">
        <title>Metabolic potential, ecology and presence of endohyphal bacteria is reflected in genomic diversity of Mucoromycotina.</title>
        <authorList>
            <person name="Muszewska A."/>
            <person name="Okrasinska A."/>
            <person name="Steczkiewicz K."/>
            <person name="Drgas O."/>
            <person name="Orlowska M."/>
            <person name="Perlinska-Lenart U."/>
            <person name="Aleksandrzak-Piekarczyk T."/>
            <person name="Szatraj K."/>
            <person name="Zielenkiewicz U."/>
            <person name="Pilsyk S."/>
            <person name="Malc E."/>
            <person name="Mieczkowski P."/>
            <person name="Kruszewska J.S."/>
            <person name="Biernat P."/>
            <person name="Pawlowska J."/>
        </authorList>
    </citation>
    <scope>NUCLEOTIDE SEQUENCE</scope>
    <source>
        <strain evidence="5">WA0000067209</strain>
    </source>
</reference>
<dbReference type="InterPro" id="IPR000582">
    <property type="entry name" value="Acyl-CoA-binding_protein"/>
</dbReference>
<comment type="caution">
    <text evidence="5">The sequence shown here is derived from an EMBL/GenBank/DDBJ whole genome shotgun (WGS) entry which is preliminary data.</text>
</comment>
<dbReference type="OrthoDB" id="346910at2759"/>
<feature type="compositionally biased region" description="Polar residues" evidence="3">
    <location>
        <begin position="210"/>
        <end position="271"/>
    </location>
</feature>
<dbReference type="PANTHER" id="PTHR23310">
    <property type="entry name" value="ACYL-COA-BINDING PROTEIN, ACBP"/>
    <property type="match status" value="1"/>
</dbReference>
<dbReference type="GO" id="GO:0000062">
    <property type="term" value="F:fatty-acyl-CoA binding"/>
    <property type="evidence" value="ECO:0007669"/>
    <property type="project" value="InterPro"/>
</dbReference>
<organism evidence="5 6">
    <name type="scientific">Mortierella isabellina</name>
    <name type="common">Filamentous fungus</name>
    <name type="synonym">Umbelopsis isabellina</name>
    <dbReference type="NCBI Taxonomy" id="91625"/>
    <lineage>
        <taxon>Eukaryota</taxon>
        <taxon>Fungi</taxon>
        <taxon>Fungi incertae sedis</taxon>
        <taxon>Mucoromycota</taxon>
        <taxon>Mucoromycotina</taxon>
        <taxon>Umbelopsidomycetes</taxon>
        <taxon>Umbelopsidales</taxon>
        <taxon>Umbelopsidaceae</taxon>
        <taxon>Umbelopsis</taxon>
    </lineage>
</organism>
<name>A0A8H7UK02_MORIS</name>
<dbReference type="Proteomes" id="UP000654370">
    <property type="component" value="Unassembled WGS sequence"/>
</dbReference>
<comment type="similarity">
    <text evidence="1">Belongs to the ACBP family.</text>
</comment>
<dbReference type="InterPro" id="IPR035984">
    <property type="entry name" value="Acyl-CoA-binding_sf"/>
</dbReference>
<dbReference type="PROSITE" id="PS51228">
    <property type="entry name" value="ACB_2"/>
    <property type="match status" value="1"/>
</dbReference>
<dbReference type="PANTHER" id="PTHR23310:SF62">
    <property type="entry name" value="ACYL-COA BINDING PROTEIN 1, ISOFORM A"/>
    <property type="match status" value="1"/>
</dbReference>
<evidence type="ECO:0000256" key="3">
    <source>
        <dbReference type="SAM" id="MobiDB-lite"/>
    </source>
</evidence>
<evidence type="ECO:0000256" key="2">
    <source>
        <dbReference type="ARBA" id="ARBA00023121"/>
    </source>
</evidence>
<keyword evidence="6" id="KW-1185">Reference proteome</keyword>
<gene>
    <name evidence="5" type="ORF">INT43_002413</name>
</gene>
<proteinExistence type="inferred from homology"/>
<feature type="domain" description="ACB" evidence="4">
    <location>
        <begin position="53"/>
        <end position="142"/>
    </location>
</feature>